<dbReference type="AlphaFoldDB" id="A0A7X6KZB8"/>
<evidence type="ECO:0000313" key="3">
    <source>
        <dbReference type="Proteomes" id="UP000540698"/>
    </source>
</evidence>
<dbReference type="Proteomes" id="UP000540698">
    <property type="component" value="Unassembled WGS sequence"/>
</dbReference>
<evidence type="ECO:0000259" key="1">
    <source>
        <dbReference type="Pfam" id="PF01796"/>
    </source>
</evidence>
<dbReference type="InterPro" id="IPR052513">
    <property type="entry name" value="Thioester_dehydratase-like"/>
</dbReference>
<comment type="caution">
    <text evidence="2">The sequence shown here is derived from an EMBL/GenBank/DDBJ whole genome shotgun (WGS) entry which is preliminary data.</text>
</comment>
<reference evidence="2 3" key="1">
    <citation type="submission" date="2020-04" db="EMBL/GenBank/DDBJ databases">
        <title>MicrobeNet Type strains.</title>
        <authorList>
            <person name="Nicholson A.C."/>
        </authorList>
    </citation>
    <scope>NUCLEOTIDE SEQUENCE [LARGE SCALE GENOMIC DNA]</scope>
    <source>
        <strain evidence="2 3">DSM 44956</strain>
    </source>
</reference>
<dbReference type="PANTHER" id="PTHR34075:SF5">
    <property type="entry name" value="BLR3430 PROTEIN"/>
    <property type="match status" value="1"/>
</dbReference>
<dbReference type="InterPro" id="IPR012340">
    <property type="entry name" value="NA-bd_OB-fold"/>
</dbReference>
<organism evidence="2 3">
    <name type="scientific">Nocardia gamkensis</name>
    <dbReference type="NCBI Taxonomy" id="352869"/>
    <lineage>
        <taxon>Bacteria</taxon>
        <taxon>Bacillati</taxon>
        <taxon>Actinomycetota</taxon>
        <taxon>Actinomycetes</taxon>
        <taxon>Mycobacteriales</taxon>
        <taxon>Nocardiaceae</taxon>
        <taxon>Nocardia</taxon>
    </lineage>
</organism>
<feature type="domain" description="ChsH2 C-terminal OB-fold" evidence="1">
    <location>
        <begin position="53"/>
        <end position="115"/>
    </location>
</feature>
<gene>
    <name evidence="2" type="ORF">HGB38_01490</name>
</gene>
<name>A0A7X6KZB8_9NOCA</name>
<evidence type="ECO:0000313" key="2">
    <source>
        <dbReference type="EMBL" id="NKY24917.1"/>
    </source>
</evidence>
<dbReference type="PANTHER" id="PTHR34075">
    <property type="entry name" value="BLR3430 PROTEIN"/>
    <property type="match status" value="1"/>
</dbReference>
<accession>A0A7X6KZB8</accession>
<dbReference type="InterPro" id="IPR002878">
    <property type="entry name" value="ChsH2_C"/>
</dbReference>
<dbReference type="EMBL" id="JAAXOS010000001">
    <property type="protein sequence ID" value="NKY24917.1"/>
    <property type="molecule type" value="Genomic_DNA"/>
</dbReference>
<dbReference type="Pfam" id="PF01796">
    <property type="entry name" value="OB_ChsH2_C"/>
    <property type="match status" value="1"/>
</dbReference>
<dbReference type="SUPFAM" id="SSF50249">
    <property type="entry name" value="Nucleic acid-binding proteins"/>
    <property type="match status" value="1"/>
</dbReference>
<dbReference type="RefSeq" id="WP_062967584.1">
    <property type="nucleotide sequence ID" value="NZ_JAAXOS010000001.1"/>
</dbReference>
<keyword evidence="3" id="KW-1185">Reference proteome</keyword>
<sequence>MYQRDPKHTGNVGDPPSARREATLMIRRCECCGRLLAPLFDVCSSCRSADLAWVPCSGAGSVVSWRVLQCAANPRAEVERSTIAIVELDEGPWLYTTIHGELPPTSPGPVRVRFRARSRGDRFPVFAVNREARASDASPQPA</sequence>
<proteinExistence type="predicted"/>
<protein>
    <recommendedName>
        <fullName evidence="1">ChsH2 C-terminal OB-fold domain-containing protein</fullName>
    </recommendedName>
</protein>